<name>A0ABQ4HTT6_9ACTN</name>
<proteinExistence type="predicted"/>
<organism evidence="2 3">
    <name type="scientific">Micromonospora andamanensis</name>
    <dbReference type="NCBI Taxonomy" id="1287068"/>
    <lineage>
        <taxon>Bacteria</taxon>
        <taxon>Bacillati</taxon>
        <taxon>Actinomycetota</taxon>
        <taxon>Actinomycetes</taxon>
        <taxon>Micromonosporales</taxon>
        <taxon>Micromonosporaceae</taxon>
        <taxon>Micromonospora</taxon>
    </lineage>
</organism>
<feature type="compositionally biased region" description="Basic and acidic residues" evidence="1">
    <location>
        <begin position="28"/>
        <end position="37"/>
    </location>
</feature>
<evidence type="ECO:0000313" key="3">
    <source>
        <dbReference type="Proteomes" id="UP000647017"/>
    </source>
</evidence>
<evidence type="ECO:0000313" key="2">
    <source>
        <dbReference type="EMBL" id="GIJ09045.1"/>
    </source>
</evidence>
<protein>
    <submittedName>
        <fullName evidence="2">Uncharacterized protein</fullName>
    </submittedName>
</protein>
<dbReference type="Proteomes" id="UP000647017">
    <property type="component" value="Unassembled WGS sequence"/>
</dbReference>
<keyword evidence="3" id="KW-1185">Reference proteome</keyword>
<dbReference type="EMBL" id="BOOZ01000011">
    <property type="protein sequence ID" value="GIJ09045.1"/>
    <property type="molecule type" value="Genomic_DNA"/>
</dbReference>
<reference evidence="2 3" key="1">
    <citation type="submission" date="2021-01" db="EMBL/GenBank/DDBJ databases">
        <title>Whole genome shotgun sequence of Verrucosispora andamanensis NBRC 109075.</title>
        <authorList>
            <person name="Komaki H."/>
            <person name="Tamura T."/>
        </authorList>
    </citation>
    <scope>NUCLEOTIDE SEQUENCE [LARGE SCALE GENOMIC DNA]</scope>
    <source>
        <strain evidence="2 3">NBRC 109075</strain>
    </source>
</reference>
<accession>A0ABQ4HTT6</accession>
<evidence type="ECO:0000256" key="1">
    <source>
        <dbReference type="SAM" id="MobiDB-lite"/>
    </source>
</evidence>
<gene>
    <name evidence="2" type="ORF">Van01_22590</name>
</gene>
<comment type="caution">
    <text evidence="2">The sequence shown here is derived from an EMBL/GenBank/DDBJ whole genome shotgun (WGS) entry which is preliminary data.</text>
</comment>
<feature type="region of interest" description="Disordered" evidence="1">
    <location>
        <begin position="19"/>
        <end position="73"/>
    </location>
</feature>
<sequence>MGVIGGEGWEAGWVSWVGDDPAITGELPEERPGDRLSRTGRGGPSQPATSGRLILTVKRGGTAGPGTPVTAYR</sequence>